<protein>
    <submittedName>
        <fullName evidence="2">Uncharacterized protein</fullName>
    </submittedName>
</protein>
<proteinExistence type="predicted"/>
<gene>
    <name evidence="2" type="ORF">LNAOJCKE_0993</name>
</gene>
<feature type="chain" id="PRO_5045787652" evidence="1">
    <location>
        <begin position="31"/>
        <end position="249"/>
    </location>
</feature>
<dbReference type="Proteomes" id="UP001055039">
    <property type="component" value="Unassembled WGS sequence"/>
</dbReference>
<evidence type="ECO:0000313" key="2">
    <source>
        <dbReference type="EMBL" id="GJE63795.1"/>
    </source>
</evidence>
<evidence type="ECO:0000313" key="3">
    <source>
        <dbReference type="Proteomes" id="UP001055039"/>
    </source>
</evidence>
<dbReference type="EMBL" id="BPRC01000001">
    <property type="protein sequence ID" value="GJE63795.1"/>
    <property type="molecule type" value="Genomic_DNA"/>
</dbReference>
<keyword evidence="1" id="KW-0732">Signal</keyword>
<accession>A0ABQ4UCA1</accession>
<name>A0ABQ4UCA1_9HYPH</name>
<feature type="signal peptide" evidence="1">
    <location>
        <begin position="1"/>
        <end position="30"/>
    </location>
</feature>
<reference evidence="2" key="2">
    <citation type="submission" date="2021-08" db="EMBL/GenBank/DDBJ databases">
        <authorList>
            <person name="Tani A."/>
            <person name="Ola A."/>
            <person name="Ogura Y."/>
            <person name="Katsura K."/>
            <person name="Hayashi T."/>
        </authorList>
    </citation>
    <scope>NUCLEOTIDE SEQUENCE</scope>
    <source>
        <strain evidence="2">NBRC 15686</strain>
    </source>
</reference>
<evidence type="ECO:0000256" key="1">
    <source>
        <dbReference type="SAM" id="SignalP"/>
    </source>
</evidence>
<organism evidence="2 3">
    <name type="scientific">Methylorubrum aminovorans</name>
    <dbReference type="NCBI Taxonomy" id="269069"/>
    <lineage>
        <taxon>Bacteria</taxon>
        <taxon>Pseudomonadati</taxon>
        <taxon>Pseudomonadota</taxon>
        <taxon>Alphaproteobacteria</taxon>
        <taxon>Hyphomicrobiales</taxon>
        <taxon>Methylobacteriaceae</taxon>
        <taxon>Methylorubrum</taxon>
    </lineage>
</organism>
<dbReference type="RefSeq" id="WP_238222823.1">
    <property type="nucleotide sequence ID" value="NZ_BAAADH010000008.1"/>
</dbReference>
<sequence length="249" mass="26464">MRFRRAQPLPACIARVALLVASFAAAPAVAEGWNAARFDPPVKVETATDAEGRQITCTRYPDLVIRESDTDTPEPGDAALIPIRGGPPVDCRAAPGVNARRLETGAQRFIGRADGFLVFEDASTNGTMPFSVIDAGTGRRLFTDTTTYDGIDRFAAEGPTLRLGFRRGVQGACSIPQEGAACWARIVREEKITAPVATLPVPAKACAQAYRAGKAPEDTPSIVSFPVRLVWSGSLTVEADGPVRCLPTP</sequence>
<comment type="caution">
    <text evidence="2">The sequence shown here is derived from an EMBL/GenBank/DDBJ whole genome shotgun (WGS) entry which is preliminary data.</text>
</comment>
<keyword evidence="3" id="KW-1185">Reference proteome</keyword>
<reference evidence="2" key="1">
    <citation type="journal article" date="2021" name="Front. Microbiol.">
        <title>Comprehensive Comparative Genomics and Phenotyping of Methylobacterium Species.</title>
        <authorList>
            <person name="Alessa O."/>
            <person name="Ogura Y."/>
            <person name="Fujitani Y."/>
            <person name="Takami H."/>
            <person name="Hayashi T."/>
            <person name="Sahin N."/>
            <person name="Tani A."/>
        </authorList>
    </citation>
    <scope>NUCLEOTIDE SEQUENCE</scope>
    <source>
        <strain evidence="2">NBRC 15686</strain>
    </source>
</reference>